<proteinExistence type="predicted"/>
<dbReference type="SUPFAM" id="SSF50998">
    <property type="entry name" value="Quinoprotein alcohol dehydrogenase-like"/>
    <property type="match status" value="1"/>
</dbReference>
<feature type="compositionally biased region" description="Basic and acidic residues" evidence="1">
    <location>
        <begin position="252"/>
        <end position="261"/>
    </location>
</feature>
<evidence type="ECO:0000256" key="1">
    <source>
        <dbReference type="SAM" id="MobiDB-lite"/>
    </source>
</evidence>
<dbReference type="NCBIfam" id="TIGR04534">
    <property type="entry name" value="ELWxxDGT_rpt"/>
    <property type="match status" value="1"/>
</dbReference>
<gene>
    <name evidence="2" type="ORF">JY651_10670</name>
</gene>
<evidence type="ECO:0000313" key="3">
    <source>
        <dbReference type="Proteomes" id="UP000662747"/>
    </source>
</evidence>
<keyword evidence="3" id="KW-1185">Reference proteome</keyword>
<feature type="region of interest" description="Disordered" evidence="1">
    <location>
        <begin position="182"/>
        <end position="301"/>
    </location>
</feature>
<reference evidence="2 3" key="1">
    <citation type="submission" date="2021-02" db="EMBL/GenBank/DDBJ databases">
        <title>De Novo genome assembly of isolated myxobacteria.</title>
        <authorList>
            <person name="Stevens D.C."/>
        </authorList>
    </citation>
    <scope>NUCLEOTIDE SEQUENCE [LARGE SCALE GENOMIC DNA]</scope>
    <source>
        <strain evidence="3">SCPEA02</strain>
    </source>
</reference>
<dbReference type="EMBL" id="CP071090">
    <property type="protein sequence ID" value="QSQ25351.1"/>
    <property type="molecule type" value="Genomic_DNA"/>
</dbReference>
<sequence>MSLGPSLLLLAVSGAGPASVEVPARVDAPVDVSARSSRDWKLCGPPVLLKDIALGAAGSEPRELVHGDGVLFFTADDGVHGRELWKSSGTGGAGTFLVADVRPGPLGSEPHALTVVGDRVFFIADDGVDGQQLWVSDGMARGTRKLTRLHPDLLGIFPSLIDFRGTLYFSANDGVHGFELWRSDGTPGARRRSRTSHREPRPRILEASCARAGTSSSRRMTERTVPNCGPCRSGPGTRVTEGPQVPAGTVDLECRHNETAGRRPRQPIGTRPRHQMEADRSPPSAIDRGHAPESAGRRRRS</sequence>
<dbReference type="Proteomes" id="UP000662747">
    <property type="component" value="Chromosome"/>
</dbReference>
<evidence type="ECO:0000313" key="2">
    <source>
        <dbReference type="EMBL" id="QSQ25351.1"/>
    </source>
</evidence>
<dbReference type="InterPro" id="IPR011047">
    <property type="entry name" value="Quinoprotein_ADH-like_sf"/>
</dbReference>
<name>A0ABX7P4J4_9BACT</name>
<organism evidence="2 3">
    <name type="scientific">Pyxidicoccus parkwayensis</name>
    <dbReference type="NCBI Taxonomy" id="2813578"/>
    <lineage>
        <taxon>Bacteria</taxon>
        <taxon>Pseudomonadati</taxon>
        <taxon>Myxococcota</taxon>
        <taxon>Myxococcia</taxon>
        <taxon>Myxococcales</taxon>
        <taxon>Cystobacterineae</taxon>
        <taxon>Myxococcaceae</taxon>
        <taxon>Pyxidicoccus</taxon>
    </lineage>
</organism>
<protein>
    <submittedName>
        <fullName evidence="2">Uncharacterized protein</fullName>
    </submittedName>
</protein>
<dbReference type="RefSeq" id="WP_206726906.1">
    <property type="nucleotide sequence ID" value="NZ_CP071090.1"/>
</dbReference>
<accession>A0ABX7P4J4</accession>
<dbReference type="InterPro" id="IPR030916">
    <property type="entry name" value="ELWxxDGT_rpt"/>
</dbReference>